<protein>
    <submittedName>
        <fullName evidence="2">Uncharacterized protein</fullName>
    </submittedName>
</protein>
<sequence length="103" mass="12226">MFLAHVRDQTLPRSRVIRRHNAHESSDVTTLTSHQTSPRSRVIRRHHAHESSDVTTLTSHQTSPRSRVIRRHQLTSRFIHRSHQHECWSTHRETQISHNTYCP</sequence>
<dbReference type="AlphaFoldDB" id="A0AAN9GKG6"/>
<name>A0AAN9GKG6_9CAEN</name>
<gene>
    <name evidence="2" type="ORF">V1264_010933</name>
</gene>
<evidence type="ECO:0000313" key="3">
    <source>
        <dbReference type="Proteomes" id="UP001374579"/>
    </source>
</evidence>
<organism evidence="2 3">
    <name type="scientific">Littorina saxatilis</name>
    <dbReference type="NCBI Taxonomy" id="31220"/>
    <lineage>
        <taxon>Eukaryota</taxon>
        <taxon>Metazoa</taxon>
        <taxon>Spiralia</taxon>
        <taxon>Lophotrochozoa</taxon>
        <taxon>Mollusca</taxon>
        <taxon>Gastropoda</taxon>
        <taxon>Caenogastropoda</taxon>
        <taxon>Littorinimorpha</taxon>
        <taxon>Littorinoidea</taxon>
        <taxon>Littorinidae</taxon>
        <taxon>Littorina</taxon>
    </lineage>
</organism>
<dbReference type="Proteomes" id="UP001374579">
    <property type="component" value="Unassembled WGS sequence"/>
</dbReference>
<evidence type="ECO:0000256" key="1">
    <source>
        <dbReference type="SAM" id="MobiDB-lite"/>
    </source>
</evidence>
<keyword evidence="3" id="KW-1185">Reference proteome</keyword>
<accession>A0AAN9GKG6</accession>
<comment type="caution">
    <text evidence="2">The sequence shown here is derived from an EMBL/GenBank/DDBJ whole genome shotgun (WGS) entry which is preliminary data.</text>
</comment>
<feature type="region of interest" description="Disordered" evidence="1">
    <location>
        <begin position="45"/>
        <end position="66"/>
    </location>
</feature>
<reference evidence="2 3" key="1">
    <citation type="submission" date="2024-02" db="EMBL/GenBank/DDBJ databases">
        <title>Chromosome-scale genome assembly of the rough periwinkle Littorina saxatilis.</title>
        <authorList>
            <person name="De Jode A."/>
            <person name="Faria R."/>
            <person name="Formenti G."/>
            <person name="Sims Y."/>
            <person name="Smith T.P."/>
            <person name="Tracey A."/>
            <person name="Wood J.M.D."/>
            <person name="Zagrodzka Z.B."/>
            <person name="Johannesson K."/>
            <person name="Butlin R.K."/>
            <person name="Leder E.H."/>
        </authorList>
    </citation>
    <scope>NUCLEOTIDE SEQUENCE [LARGE SCALE GENOMIC DNA]</scope>
    <source>
        <strain evidence="2">Snail1</strain>
        <tissue evidence="2">Muscle</tissue>
    </source>
</reference>
<dbReference type="EMBL" id="JBAMIC010000002">
    <property type="protein sequence ID" value="KAK7111271.1"/>
    <property type="molecule type" value="Genomic_DNA"/>
</dbReference>
<evidence type="ECO:0000313" key="2">
    <source>
        <dbReference type="EMBL" id="KAK7111271.1"/>
    </source>
</evidence>
<feature type="compositionally biased region" description="Polar residues" evidence="1">
    <location>
        <begin position="53"/>
        <end position="65"/>
    </location>
</feature>
<proteinExistence type="predicted"/>